<proteinExistence type="predicted"/>
<protein>
    <submittedName>
        <fullName evidence="2">Brix domain-containing protein</fullName>
    </submittedName>
</protein>
<evidence type="ECO:0000313" key="1">
    <source>
        <dbReference type="Proteomes" id="UP000095286"/>
    </source>
</evidence>
<dbReference type="WBParaSite" id="RSKR_0000382500.1">
    <property type="protein sequence ID" value="RSKR_0000382500.1"/>
    <property type="gene ID" value="RSKR_0000382500"/>
</dbReference>
<reference evidence="2" key="1">
    <citation type="submission" date="2016-11" db="UniProtKB">
        <authorList>
            <consortium name="WormBaseParasite"/>
        </authorList>
    </citation>
    <scope>IDENTIFICATION</scope>
    <source>
        <strain evidence="2">KR3021</strain>
    </source>
</reference>
<evidence type="ECO:0000313" key="2">
    <source>
        <dbReference type="WBParaSite" id="RSKR_0000382500.1"/>
    </source>
</evidence>
<name>A0AC35TU33_9BILA</name>
<dbReference type="Proteomes" id="UP000095286">
    <property type="component" value="Unplaced"/>
</dbReference>
<accession>A0AC35TU33</accession>
<organism evidence="1 2">
    <name type="scientific">Rhabditophanes sp. KR3021</name>
    <dbReference type="NCBI Taxonomy" id="114890"/>
    <lineage>
        <taxon>Eukaryota</taxon>
        <taxon>Metazoa</taxon>
        <taxon>Ecdysozoa</taxon>
        <taxon>Nematoda</taxon>
        <taxon>Chromadorea</taxon>
        <taxon>Rhabditida</taxon>
        <taxon>Tylenchina</taxon>
        <taxon>Panagrolaimomorpha</taxon>
        <taxon>Strongyloidoidea</taxon>
        <taxon>Alloionematidae</taxon>
        <taxon>Rhabditophanes</taxon>
    </lineage>
</organism>
<sequence>MARRKTKSRTAKLSKLGQLGLLKNGKSILNKENRALKKQQIEAAKEAIEKEHAKLPHSFVIYNGSVGKYVRRLMMDVRKILEPNTASHLRIQKRNNVKDFIVNGAVLGLSHMVVFTKSQNSVNMRLLKTPQGPTLTFKVENYSLFADVISSMKRPIVHEKLMVSTPLLVMNGFADSNKNEIKLMENVIRNLFPELNTDSINLRNVKRCVLFNYDETTDEVTLRHYAIKVVPTGISKSTKKIVQNKIPDLSKYNDISEYFLNPGQLSESEFEGEQKEVELADDLPGKGCMKGMKTNVRMIEIGPRLNLTLVKIVEGVDEGEVLYHRYVSKTATEVKKLRDNAPFIKAKKKRLEREVNIRVVRQMKYAENKTKAERDYHEKQKKSLIRKQQRVTGEDVDEESSGDDTPQFNHERDDDDEEGGPRKRFRSRNAPQ</sequence>